<dbReference type="AlphaFoldDB" id="A0A5D0MVB4"/>
<comment type="caution">
    <text evidence="2">The sequence shown here is derived from an EMBL/GenBank/DDBJ whole genome shotgun (WGS) entry which is preliminary data.</text>
</comment>
<organism evidence="2 3">
    <name type="scientific">Flexistipes sinusarabici</name>
    <dbReference type="NCBI Taxonomy" id="2352"/>
    <lineage>
        <taxon>Bacteria</taxon>
        <taxon>Pseudomonadati</taxon>
        <taxon>Deferribacterota</taxon>
        <taxon>Deferribacteres</taxon>
        <taxon>Deferribacterales</taxon>
        <taxon>Flexistipitaceae</taxon>
        <taxon>Flexistipes</taxon>
    </lineage>
</organism>
<dbReference type="SMART" id="SM00834">
    <property type="entry name" value="CxxC_CXXC_SSSS"/>
    <property type="match status" value="1"/>
</dbReference>
<proteinExistence type="predicted"/>
<dbReference type="Pfam" id="PF09723">
    <property type="entry name" value="Zn_ribbon_8"/>
    <property type="match status" value="1"/>
</dbReference>
<dbReference type="EMBL" id="VSIV01000028">
    <property type="protein sequence ID" value="TYB36022.1"/>
    <property type="molecule type" value="Genomic_DNA"/>
</dbReference>
<dbReference type="RefSeq" id="WP_303700050.1">
    <property type="nucleotide sequence ID" value="NZ_VSIV01000028.1"/>
</dbReference>
<evidence type="ECO:0000313" key="3">
    <source>
        <dbReference type="Proteomes" id="UP000323337"/>
    </source>
</evidence>
<sequence length="63" mass="6627">MPIFEYKCQSCGQEFSKLVFNSSEEIKCPECGAADVKKKISVFSSSSADVSGGSSCSADSGFT</sequence>
<dbReference type="Proteomes" id="UP000323337">
    <property type="component" value="Unassembled WGS sequence"/>
</dbReference>
<dbReference type="NCBIfam" id="TIGR02605">
    <property type="entry name" value="CxxC_CxxC_SSSS"/>
    <property type="match status" value="1"/>
</dbReference>
<accession>A0A5D0MVB4</accession>
<feature type="domain" description="Putative regulatory protein FmdB zinc ribbon" evidence="1">
    <location>
        <begin position="1"/>
        <end position="41"/>
    </location>
</feature>
<dbReference type="SUPFAM" id="SSF63393">
    <property type="entry name" value="RNA polymerase subunits"/>
    <property type="match status" value="1"/>
</dbReference>
<reference evidence="2 3" key="1">
    <citation type="submission" date="2019-08" db="EMBL/GenBank/DDBJ databases">
        <title>Genomic characterization of a novel candidate phylum (ARYD3) from a high temperature, high salinity tertiary oil reservoir in north central Oklahoma, USA.</title>
        <authorList>
            <person name="Youssef N.H."/>
            <person name="Yadav A."/>
            <person name="Elshahed M.S."/>
        </authorList>
    </citation>
    <scope>NUCLEOTIDE SEQUENCE [LARGE SCALE GENOMIC DNA]</scope>
    <source>
        <strain evidence="2">ARYD1</strain>
    </source>
</reference>
<dbReference type="InterPro" id="IPR013429">
    <property type="entry name" value="Regulatory_FmdB_Zinc_ribbon"/>
</dbReference>
<evidence type="ECO:0000259" key="1">
    <source>
        <dbReference type="SMART" id="SM00834"/>
    </source>
</evidence>
<dbReference type="InterPro" id="IPR029040">
    <property type="entry name" value="RPABC4/Spt4"/>
</dbReference>
<name>A0A5D0MVB4_FLESI</name>
<evidence type="ECO:0000313" key="2">
    <source>
        <dbReference type="EMBL" id="TYB36022.1"/>
    </source>
</evidence>
<protein>
    <submittedName>
        <fullName evidence="2">Zinc ribbon domain-containing protein</fullName>
    </submittedName>
</protein>
<dbReference type="Gene3D" id="2.20.28.30">
    <property type="entry name" value="RNA polymerase ii, chain L"/>
    <property type="match status" value="1"/>
</dbReference>
<gene>
    <name evidence="2" type="ORF">FXF49_00980</name>
</gene>